<organism evidence="4 5">
    <name type="scientific">Sparus aurata</name>
    <name type="common">Gilthead sea bream</name>
    <dbReference type="NCBI Taxonomy" id="8175"/>
    <lineage>
        <taxon>Eukaryota</taxon>
        <taxon>Metazoa</taxon>
        <taxon>Chordata</taxon>
        <taxon>Craniata</taxon>
        <taxon>Vertebrata</taxon>
        <taxon>Euteleostomi</taxon>
        <taxon>Actinopterygii</taxon>
        <taxon>Neopterygii</taxon>
        <taxon>Teleostei</taxon>
        <taxon>Neoteleostei</taxon>
        <taxon>Acanthomorphata</taxon>
        <taxon>Eupercaria</taxon>
        <taxon>Spariformes</taxon>
        <taxon>Sparidae</taxon>
        <taxon>Sparus</taxon>
    </lineage>
</organism>
<feature type="region of interest" description="Disordered" evidence="1">
    <location>
        <begin position="1227"/>
        <end position="1259"/>
    </location>
</feature>
<feature type="chain" id="PRO_5025429451" evidence="2">
    <location>
        <begin position="33"/>
        <end position="1259"/>
    </location>
</feature>
<keyword evidence="2" id="KW-0732">Signal</keyword>
<accession>A0A671W320</accession>
<evidence type="ECO:0000256" key="2">
    <source>
        <dbReference type="SAM" id="SignalP"/>
    </source>
</evidence>
<dbReference type="PANTHER" id="PTHR21534">
    <property type="entry name" value="KATANIN-INTERACTING PROTEIN"/>
    <property type="match status" value="1"/>
</dbReference>
<feature type="compositionally biased region" description="Polar residues" evidence="1">
    <location>
        <begin position="448"/>
        <end position="459"/>
    </location>
</feature>
<reference evidence="4" key="3">
    <citation type="submission" date="2025-09" db="UniProtKB">
        <authorList>
            <consortium name="Ensembl"/>
        </authorList>
    </citation>
    <scope>IDENTIFICATION</scope>
</reference>
<dbReference type="InterPro" id="IPR026704">
    <property type="entry name" value="KATNIP"/>
</dbReference>
<feature type="domain" description="KATNIP" evidence="3">
    <location>
        <begin position="637"/>
        <end position="793"/>
    </location>
</feature>
<keyword evidence="5" id="KW-1185">Reference proteome</keyword>
<dbReference type="AlphaFoldDB" id="A0A671W320"/>
<feature type="compositionally biased region" description="Basic and acidic residues" evidence="1">
    <location>
        <begin position="369"/>
        <end position="381"/>
    </location>
</feature>
<feature type="region of interest" description="Disordered" evidence="1">
    <location>
        <begin position="446"/>
        <end position="507"/>
    </location>
</feature>
<dbReference type="PANTHER" id="PTHR21534:SF0">
    <property type="entry name" value="KATANIN-INTERACTING PROTEIN"/>
    <property type="match status" value="1"/>
</dbReference>
<evidence type="ECO:0000256" key="1">
    <source>
        <dbReference type="SAM" id="MobiDB-lite"/>
    </source>
</evidence>
<proteinExistence type="predicted"/>
<name>A0A671W320_SPAAU</name>
<feature type="compositionally biased region" description="Polar residues" evidence="1">
    <location>
        <begin position="411"/>
        <end position="427"/>
    </location>
</feature>
<dbReference type="Ensembl" id="ENSSAUT00010035311.1">
    <property type="protein sequence ID" value="ENSSAUP00010033508.1"/>
    <property type="gene ID" value="ENSSAUG00010014222.1"/>
</dbReference>
<dbReference type="Pfam" id="PF14652">
    <property type="entry name" value="DUF4457"/>
    <property type="match status" value="3"/>
</dbReference>
<dbReference type="Proteomes" id="UP000472265">
    <property type="component" value="Chromosome 20"/>
</dbReference>
<sequence>MYAFLTLHCVFLCVSVCILTLVFLKESKTCQGDKLASAVDDTLDEYLIALQHKNRILKRLKVKDPREIELEQLEQGFSIYLNGANAEARRKQPKTSNQKSVTSSPAWRPARTLTEDSPNLEQAHRKRSHTAPGKVQRKEWVQDSVRIRTEEGLSLLICPEKHYSEDFEPYESVNMEVEQKRECFVLSLQRRHSSAEVTPALYVTMEILSNWGNALQVGLTELQFFCLRNKRLYVSPHDLDIRNADYPGNLGALVNGKVKVKRHMWTCPYHPPIQLYFIIRNTERSSDFGISRIKIWNYNRSLNDLDIGARHIKLYLNSTLVFGGELEKGCGNQVFDYSTTIDLQDFQVSDSVFSSPLSSGHNLRGASPQRHEDRKSVERHHSSNPQPLDAAGQAMMEMQEKSHSLLPPITPSSSARRSSTQRNSFDLSASEEPLSLRQQVEQLAPMEQTVTTQPSSSRAAPQWLQPLNRGAPEGCEASRERPRWLVPQHSAEPKSPTASSSSMLPELPCNPGRVCRGVERTVNGSQWKANSLDMSCDLLEELGEPKTDRPISGRRSSFRNTAVTSRQAEEQHLIASWDSLTKFNQCQRGRISNMGFEGDIFDEFLQRQGRGPATVPVNSTTEEFEIPVLPQGQRLVINILSTWGDRHYVGLNGLEVFSSSGEPLQPAHIRADPPDINILPAYGKDPRVVTNLIDGANRTQDDMHLWLAPFTPGRSHTIFLDFGAPYQVAMIRVWNYNKSRIHSFRGVKEVEMLLDGRCIFRGEIAKASGTLSGGLDQFGDTILFTTDDEILEAMSRYDETFLGEGEGPEGMVHEEELQRPRTADGEGEERPFTQAGFREEDLKLKLHLNPTVSQSEENMELTPGMYTGKCLRLELVMTWGDSHYMGLTGLEVVGKDGESLPLVLSMMAAYPRDLNDLPEYGHDLCTLDKLIDGNNITTDDQHMWLIPFSYGELHTLNVTFNKAQTIAGLRIWNYNKSPEDSYRGVKLIHVFVDDVAISPSEGFLIRKGPGNCHFDFAQELLFIDFLQTPTENKSCLFLDLHPSVIFQLQLLTTWGDPYYIGLNGLEFYDQNHEKISLSDNNIAAFPDSVNVLDSVSGDVRTPDKLIDGVNSTHDGRHMWLAPVLPGLVNRVYVIFDQPVTVSMIKLWNYSKTPQRGVKEFGLLVDDLLVYNGILDSVSHVARGILPTCDPVVPYHTILFTDNAYIAHRERNTVISNYVEDQDVKMTNENQIVHHNKKKQTADPGESGKQPEGIQHDHEF</sequence>
<feature type="signal peptide" evidence="2">
    <location>
        <begin position="1"/>
        <end position="32"/>
    </location>
</feature>
<feature type="region of interest" description="Disordered" evidence="1">
    <location>
        <begin position="88"/>
        <end position="137"/>
    </location>
</feature>
<feature type="domain" description="KATNIP" evidence="3">
    <location>
        <begin position="873"/>
        <end position="1176"/>
    </location>
</feature>
<dbReference type="GeneTree" id="ENSGT00390000004566"/>
<gene>
    <name evidence="4" type="primary">KATNIP</name>
</gene>
<protein>
    <submittedName>
        <fullName evidence="4">Katanin interacting protein</fullName>
    </submittedName>
</protein>
<feature type="region of interest" description="Disordered" evidence="1">
    <location>
        <begin position="357"/>
        <end position="433"/>
    </location>
</feature>
<dbReference type="InterPro" id="IPR027859">
    <property type="entry name" value="KATNIP_dom"/>
</dbReference>
<evidence type="ECO:0000313" key="5">
    <source>
        <dbReference type="Proteomes" id="UP000472265"/>
    </source>
</evidence>
<reference evidence="4" key="1">
    <citation type="submission" date="2021-04" db="EMBL/GenBank/DDBJ databases">
        <authorList>
            <consortium name="Wellcome Sanger Institute Data Sharing"/>
        </authorList>
    </citation>
    <scope>NUCLEOTIDE SEQUENCE [LARGE SCALE GENOMIC DNA]</scope>
</reference>
<feature type="domain" description="KATNIP" evidence="3">
    <location>
        <begin position="206"/>
        <end position="351"/>
    </location>
</feature>
<feature type="compositionally biased region" description="Polar residues" evidence="1">
    <location>
        <begin position="94"/>
        <end position="105"/>
    </location>
</feature>
<reference evidence="4" key="2">
    <citation type="submission" date="2025-08" db="UniProtKB">
        <authorList>
            <consortium name="Ensembl"/>
        </authorList>
    </citation>
    <scope>IDENTIFICATION</scope>
</reference>
<evidence type="ECO:0000313" key="4">
    <source>
        <dbReference type="Ensembl" id="ENSSAUP00010033508.1"/>
    </source>
</evidence>
<evidence type="ECO:0000259" key="3">
    <source>
        <dbReference type="Pfam" id="PF14652"/>
    </source>
</evidence>